<protein>
    <submittedName>
        <fullName evidence="2">Uncharacterized protein</fullName>
    </submittedName>
</protein>
<keyword evidence="1" id="KW-0472">Membrane</keyword>
<gene>
    <name evidence="2" type="ORF">XJ44_00045</name>
</gene>
<name>A0ABX3IJU7_9BACT</name>
<evidence type="ECO:0000256" key="1">
    <source>
        <dbReference type="SAM" id="Phobius"/>
    </source>
</evidence>
<evidence type="ECO:0000313" key="2">
    <source>
        <dbReference type="EMBL" id="ONN28097.1"/>
    </source>
</evidence>
<organism evidence="2 3">
    <name type="scientific">Thermosipho affectus</name>
    <dbReference type="NCBI Taxonomy" id="660294"/>
    <lineage>
        <taxon>Bacteria</taxon>
        <taxon>Thermotogati</taxon>
        <taxon>Thermotogota</taxon>
        <taxon>Thermotogae</taxon>
        <taxon>Thermotogales</taxon>
        <taxon>Fervidobacteriaceae</taxon>
        <taxon>Thermosipho</taxon>
    </lineage>
</organism>
<comment type="caution">
    <text evidence="2">The sequence shown here is derived from an EMBL/GenBank/DDBJ whole genome shotgun (WGS) entry which is preliminary data.</text>
</comment>
<keyword evidence="3" id="KW-1185">Reference proteome</keyword>
<sequence>MIKKFVWLLTIYSIIVFPIDVYYELIVPNKTEDTVQELYNFILENDPKISLTDYGITRKSYEYLYSPYHEKFQKHVLTILDYFLFKEVNSEYVLPLNFIEEFKIQGDIYLYCILLFNKDLKVITKSFNTYAFDENGTISSDALSIYNSLIEIVKKMFENDPPINYNIDNILLTLYLDISEKGKAILEVIFISKTKKNMGLLYFIM</sequence>
<proteinExistence type="predicted"/>
<accession>A0ABX3IJU7</accession>
<feature type="transmembrane region" description="Helical" evidence="1">
    <location>
        <begin position="5"/>
        <end position="23"/>
    </location>
</feature>
<dbReference type="Proteomes" id="UP000242616">
    <property type="component" value="Unassembled WGS sequence"/>
</dbReference>
<evidence type="ECO:0000313" key="3">
    <source>
        <dbReference type="Proteomes" id="UP000242616"/>
    </source>
</evidence>
<dbReference type="EMBL" id="LBFC01000001">
    <property type="protein sequence ID" value="ONN28097.1"/>
    <property type="molecule type" value="Genomic_DNA"/>
</dbReference>
<reference evidence="2 3" key="1">
    <citation type="submission" date="2015-06" db="EMBL/GenBank/DDBJ databases">
        <title>Genome sequencing of Thermotogales isolates from hydrothermal vents.</title>
        <authorList>
            <person name="Haverkamp T.H."/>
            <person name="Kublanov I.V."/>
            <person name="Nesbo C.L."/>
        </authorList>
    </citation>
    <scope>NUCLEOTIDE SEQUENCE [LARGE SCALE GENOMIC DNA]</scope>
    <source>
        <strain evidence="3">ik275mar</strain>
    </source>
</reference>
<keyword evidence="1" id="KW-1133">Transmembrane helix</keyword>
<keyword evidence="1" id="KW-0812">Transmembrane</keyword>
<dbReference type="RefSeq" id="WP_077197669.1">
    <property type="nucleotide sequence ID" value="NZ_LBFC01000001.1"/>
</dbReference>